<evidence type="ECO:0000259" key="2">
    <source>
        <dbReference type="Pfam" id="PF25545"/>
    </source>
</evidence>
<comment type="caution">
    <text evidence="3">The sequence shown here is derived from an EMBL/GenBank/DDBJ whole genome shotgun (WGS) entry which is preliminary data.</text>
</comment>
<dbReference type="InterPro" id="IPR057684">
    <property type="entry name" value="DUF7924"/>
</dbReference>
<evidence type="ECO:0000313" key="3">
    <source>
        <dbReference type="EMBL" id="KAF2023592.1"/>
    </source>
</evidence>
<sequence length="339" mass="37347">MPKRARSTSTATVSDLQEHLDTVLLRARGGPRSPNAKRIVQQRLTASLENESTGIRRLEPLLLFAGKNDPNTVSGVPMISSKLNYNLSRDFLPPAPSGKTLSRLSQPQADTIIGYLSNNQALSIEPPLGTAFSVDEEEALANFTLNPVLVFPFLSSQWKPASGESHVIAHVQSAWNGATIVRYLDEFYGIARGQPPTALECSHISETCDIQAVNIWIHWRELDNAGAATYYMKSIYDCTLRNEKHLLEARELLWNHIEFALHGRLQSLKQAVGLFSDKFTKTRIKTAKNAGASGSTVGSNLITITPISLPPTPSAIYSGFEPDKRENKRQRVEDNGLNG</sequence>
<name>A0A9P4GX42_9PLEO</name>
<keyword evidence="4" id="KW-1185">Reference proteome</keyword>
<dbReference type="Pfam" id="PF25545">
    <property type="entry name" value="DUF7924"/>
    <property type="match status" value="1"/>
</dbReference>
<dbReference type="EMBL" id="ML978336">
    <property type="protein sequence ID" value="KAF2023592.1"/>
    <property type="molecule type" value="Genomic_DNA"/>
</dbReference>
<dbReference type="OrthoDB" id="5426775at2759"/>
<gene>
    <name evidence="3" type="ORF">EK21DRAFT_94780</name>
</gene>
<accession>A0A9P4GX42</accession>
<proteinExistence type="predicted"/>
<evidence type="ECO:0000313" key="4">
    <source>
        <dbReference type="Proteomes" id="UP000799777"/>
    </source>
</evidence>
<dbReference type="Proteomes" id="UP000799777">
    <property type="component" value="Unassembled WGS sequence"/>
</dbReference>
<feature type="domain" description="DUF7924" evidence="2">
    <location>
        <begin position="99"/>
        <end position="272"/>
    </location>
</feature>
<protein>
    <recommendedName>
        <fullName evidence="2">DUF7924 domain-containing protein</fullName>
    </recommendedName>
</protein>
<feature type="compositionally biased region" description="Basic and acidic residues" evidence="1">
    <location>
        <begin position="321"/>
        <end position="339"/>
    </location>
</feature>
<organism evidence="3 4">
    <name type="scientific">Setomelanomma holmii</name>
    <dbReference type="NCBI Taxonomy" id="210430"/>
    <lineage>
        <taxon>Eukaryota</taxon>
        <taxon>Fungi</taxon>
        <taxon>Dikarya</taxon>
        <taxon>Ascomycota</taxon>
        <taxon>Pezizomycotina</taxon>
        <taxon>Dothideomycetes</taxon>
        <taxon>Pleosporomycetidae</taxon>
        <taxon>Pleosporales</taxon>
        <taxon>Pleosporineae</taxon>
        <taxon>Phaeosphaeriaceae</taxon>
        <taxon>Setomelanomma</taxon>
    </lineage>
</organism>
<feature type="region of interest" description="Disordered" evidence="1">
    <location>
        <begin position="318"/>
        <end position="339"/>
    </location>
</feature>
<dbReference type="PANTHER" id="PTHR42470:SF1">
    <property type="entry name" value="VAST DOMAIN-CONTAINING PROTEIN"/>
    <property type="match status" value="1"/>
</dbReference>
<evidence type="ECO:0000256" key="1">
    <source>
        <dbReference type="SAM" id="MobiDB-lite"/>
    </source>
</evidence>
<dbReference type="AlphaFoldDB" id="A0A9P4GX42"/>
<dbReference type="PANTHER" id="PTHR42470">
    <property type="entry name" value="VAST DOMAIN-CONTAINING PROTEIN"/>
    <property type="match status" value="1"/>
</dbReference>
<reference evidence="3" key="1">
    <citation type="journal article" date="2020" name="Stud. Mycol.">
        <title>101 Dothideomycetes genomes: a test case for predicting lifestyles and emergence of pathogens.</title>
        <authorList>
            <person name="Haridas S."/>
            <person name="Albert R."/>
            <person name="Binder M."/>
            <person name="Bloem J."/>
            <person name="Labutti K."/>
            <person name="Salamov A."/>
            <person name="Andreopoulos B."/>
            <person name="Baker S."/>
            <person name="Barry K."/>
            <person name="Bills G."/>
            <person name="Bluhm B."/>
            <person name="Cannon C."/>
            <person name="Castanera R."/>
            <person name="Culley D."/>
            <person name="Daum C."/>
            <person name="Ezra D."/>
            <person name="Gonzalez J."/>
            <person name="Henrissat B."/>
            <person name="Kuo A."/>
            <person name="Liang C."/>
            <person name="Lipzen A."/>
            <person name="Lutzoni F."/>
            <person name="Magnuson J."/>
            <person name="Mondo S."/>
            <person name="Nolan M."/>
            <person name="Ohm R."/>
            <person name="Pangilinan J."/>
            <person name="Park H.-J."/>
            <person name="Ramirez L."/>
            <person name="Alfaro M."/>
            <person name="Sun H."/>
            <person name="Tritt A."/>
            <person name="Yoshinaga Y."/>
            <person name="Zwiers L.-H."/>
            <person name="Turgeon B."/>
            <person name="Goodwin S."/>
            <person name="Spatafora J."/>
            <person name="Crous P."/>
            <person name="Grigoriev I."/>
        </authorList>
    </citation>
    <scope>NUCLEOTIDE SEQUENCE</scope>
    <source>
        <strain evidence="3">CBS 110217</strain>
    </source>
</reference>